<proteinExistence type="predicted"/>
<keyword evidence="2" id="KW-1185">Reference proteome</keyword>
<dbReference type="RefSeq" id="WP_153448571.1">
    <property type="nucleotide sequence ID" value="NZ_CP045700.1"/>
</dbReference>
<dbReference type="EMBL" id="CP045700">
    <property type="protein sequence ID" value="QGA66438.1"/>
    <property type="molecule type" value="Genomic_DNA"/>
</dbReference>
<dbReference type="Proteomes" id="UP000348942">
    <property type="component" value="Chromosome 2"/>
</dbReference>
<name>A0A5Q0TGZ8_9VIBR</name>
<organism evidence="1 2">
    <name type="scientific">Vibrio algicola</name>
    <dbReference type="NCBI Taxonomy" id="2662262"/>
    <lineage>
        <taxon>Bacteria</taxon>
        <taxon>Pseudomonadati</taxon>
        <taxon>Pseudomonadota</taxon>
        <taxon>Gammaproteobacteria</taxon>
        <taxon>Vibrionales</taxon>
        <taxon>Vibrionaceae</taxon>
        <taxon>Vibrio</taxon>
    </lineage>
</organism>
<evidence type="ECO:0000313" key="2">
    <source>
        <dbReference type="Proteomes" id="UP000348942"/>
    </source>
</evidence>
<protein>
    <submittedName>
        <fullName evidence="1">DUF3389 family protein</fullName>
    </submittedName>
</protein>
<accession>A0A5Q0TGZ8</accession>
<reference evidence="1 2" key="1">
    <citation type="submission" date="2019-10" db="EMBL/GenBank/DDBJ databases">
        <title>Vibrio sp. nov., isolated from Coralline algae surface.</title>
        <authorList>
            <person name="Geng Y."/>
            <person name="Zhang X."/>
        </authorList>
    </citation>
    <scope>NUCLEOTIDE SEQUENCE [LARGE SCALE GENOMIC DNA]</scope>
    <source>
        <strain evidence="1 2">SM1977</strain>
    </source>
</reference>
<gene>
    <name evidence="1" type="ORF">GFB47_13505</name>
</gene>
<dbReference type="Pfam" id="PF11869">
    <property type="entry name" value="DUF3389"/>
    <property type="match status" value="1"/>
</dbReference>
<sequence length="78" mass="8534">MIIEFTHGKVIANMHEVVVRLNAGGQVTLQAQIDALTLIGRGANVITAYDMQCQWSVALDNDVQLQQVADFIGVPVKR</sequence>
<dbReference type="InterPro" id="IPR021811">
    <property type="entry name" value="DUF3389"/>
</dbReference>
<dbReference type="AlphaFoldDB" id="A0A5Q0TGZ8"/>
<evidence type="ECO:0000313" key="1">
    <source>
        <dbReference type="EMBL" id="QGA66438.1"/>
    </source>
</evidence>